<evidence type="ECO:0000313" key="3">
    <source>
        <dbReference type="Proteomes" id="UP000237105"/>
    </source>
</evidence>
<evidence type="ECO:0000259" key="1">
    <source>
        <dbReference type="PROSITE" id="PS51819"/>
    </source>
</evidence>
<dbReference type="CDD" id="cd07245">
    <property type="entry name" value="VOC_like"/>
    <property type="match status" value="1"/>
</dbReference>
<dbReference type="Gene3D" id="3.10.180.10">
    <property type="entry name" value="2,3-Dihydroxybiphenyl 1,2-Dioxygenase, domain 1"/>
    <property type="match status" value="1"/>
</dbReference>
<proteinExistence type="predicted"/>
<dbReference type="Proteomes" id="UP000237105">
    <property type="component" value="Unassembled WGS sequence"/>
</dbReference>
<gene>
    <name evidence="2" type="ORF">PanWU01x14_073620</name>
</gene>
<dbReference type="PROSITE" id="PS51819">
    <property type="entry name" value="VOC"/>
    <property type="match status" value="1"/>
</dbReference>
<dbReference type="OrthoDB" id="16820at2759"/>
<sequence length="196" mass="22386">MSFMEIEEVSNCEGLPLLSLNHVSLLCRSVWASVRFYEEVLGFVLIKRPSSFNFNGAWLYNYGIGIHLIENPALIDEYDTINELRPINPKDNHISFQCTDVGLVKRRLQEMGMRYVTAVVEDEGIKVDQVFFHDPDGYMVELCNCENIPIVPLASCPSFKPRSGTSFKKLDPFAKCGFMENVMMESLSMDMLNFSF</sequence>
<dbReference type="AlphaFoldDB" id="A0A2P5DE39"/>
<feature type="domain" description="VOC" evidence="1">
    <location>
        <begin position="19"/>
        <end position="145"/>
    </location>
</feature>
<reference evidence="3" key="1">
    <citation type="submission" date="2016-06" db="EMBL/GenBank/DDBJ databases">
        <title>Parallel loss of symbiosis genes in relatives of nitrogen-fixing non-legume Parasponia.</title>
        <authorList>
            <person name="Van Velzen R."/>
            <person name="Holmer R."/>
            <person name="Bu F."/>
            <person name="Rutten L."/>
            <person name="Van Zeijl A."/>
            <person name="Liu W."/>
            <person name="Santuari L."/>
            <person name="Cao Q."/>
            <person name="Sharma T."/>
            <person name="Shen D."/>
            <person name="Roswanjaya Y."/>
            <person name="Wardhani T."/>
            <person name="Kalhor M.S."/>
            <person name="Jansen J."/>
            <person name="Van den Hoogen J."/>
            <person name="Gungor B."/>
            <person name="Hartog M."/>
            <person name="Hontelez J."/>
            <person name="Verver J."/>
            <person name="Yang W.-C."/>
            <person name="Schijlen E."/>
            <person name="Repin R."/>
            <person name="Schilthuizen M."/>
            <person name="Schranz E."/>
            <person name="Heidstra R."/>
            <person name="Miyata K."/>
            <person name="Fedorova E."/>
            <person name="Kohlen W."/>
            <person name="Bisseling T."/>
            <person name="Smit S."/>
            <person name="Geurts R."/>
        </authorList>
    </citation>
    <scope>NUCLEOTIDE SEQUENCE [LARGE SCALE GENOMIC DNA]</scope>
    <source>
        <strain evidence="3">cv. WU1-14</strain>
    </source>
</reference>
<accession>A0A2P5DE39</accession>
<dbReference type="SUPFAM" id="SSF54593">
    <property type="entry name" value="Glyoxalase/Bleomycin resistance protein/Dihydroxybiphenyl dioxygenase"/>
    <property type="match status" value="1"/>
</dbReference>
<dbReference type="PANTHER" id="PTHR46142">
    <property type="match status" value="1"/>
</dbReference>
<evidence type="ECO:0000313" key="2">
    <source>
        <dbReference type="EMBL" id="PON71565.1"/>
    </source>
</evidence>
<dbReference type="PANTHER" id="PTHR46142:SF4">
    <property type="entry name" value="OS04G0538900 PROTEIN"/>
    <property type="match status" value="1"/>
</dbReference>
<keyword evidence="3" id="KW-1185">Reference proteome</keyword>
<protein>
    <submittedName>
        <fullName evidence="2">Glyoxalase-like domain containing protein</fullName>
    </submittedName>
</protein>
<dbReference type="InterPro" id="IPR037523">
    <property type="entry name" value="VOC_core"/>
</dbReference>
<comment type="caution">
    <text evidence="2">The sequence shown here is derived from an EMBL/GenBank/DDBJ whole genome shotgun (WGS) entry which is preliminary data.</text>
</comment>
<dbReference type="InterPro" id="IPR029068">
    <property type="entry name" value="Glyas_Bleomycin-R_OHBP_Dase"/>
</dbReference>
<name>A0A2P5DE39_PARAD</name>
<dbReference type="InterPro" id="IPR004360">
    <property type="entry name" value="Glyas_Fos-R_dOase_dom"/>
</dbReference>
<organism evidence="2 3">
    <name type="scientific">Parasponia andersonii</name>
    <name type="common">Sponia andersonii</name>
    <dbReference type="NCBI Taxonomy" id="3476"/>
    <lineage>
        <taxon>Eukaryota</taxon>
        <taxon>Viridiplantae</taxon>
        <taxon>Streptophyta</taxon>
        <taxon>Embryophyta</taxon>
        <taxon>Tracheophyta</taxon>
        <taxon>Spermatophyta</taxon>
        <taxon>Magnoliopsida</taxon>
        <taxon>eudicotyledons</taxon>
        <taxon>Gunneridae</taxon>
        <taxon>Pentapetalae</taxon>
        <taxon>rosids</taxon>
        <taxon>fabids</taxon>
        <taxon>Rosales</taxon>
        <taxon>Cannabaceae</taxon>
        <taxon>Parasponia</taxon>
    </lineage>
</organism>
<dbReference type="Pfam" id="PF00903">
    <property type="entry name" value="Glyoxalase"/>
    <property type="match status" value="1"/>
</dbReference>
<dbReference type="EMBL" id="JXTB01000044">
    <property type="protein sequence ID" value="PON71565.1"/>
    <property type="molecule type" value="Genomic_DNA"/>
</dbReference>